<dbReference type="EMBL" id="FXYH01000039">
    <property type="protein sequence ID" value="SMX50649.1"/>
    <property type="molecule type" value="Genomic_DNA"/>
</dbReference>
<feature type="compositionally biased region" description="Low complexity" evidence="1">
    <location>
        <begin position="1528"/>
        <end position="1544"/>
    </location>
</feature>
<dbReference type="NCBIfam" id="NF012211">
    <property type="entry name" value="tand_rpt_95"/>
    <property type="match status" value="2"/>
</dbReference>
<feature type="domain" description="Cadherin" evidence="2">
    <location>
        <begin position="171"/>
        <end position="264"/>
    </location>
</feature>
<dbReference type="SUPFAM" id="SSF51120">
    <property type="entry name" value="beta-Roll"/>
    <property type="match status" value="1"/>
</dbReference>
<dbReference type="InterPro" id="IPR006571">
    <property type="entry name" value="TLDc_dom"/>
</dbReference>
<evidence type="ECO:0000259" key="2">
    <source>
        <dbReference type="PROSITE" id="PS50268"/>
    </source>
</evidence>
<dbReference type="Gene3D" id="2.60.40.3440">
    <property type="match status" value="2"/>
</dbReference>
<dbReference type="GO" id="GO:0005509">
    <property type="term" value="F:calcium ion binding"/>
    <property type="evidence" value="ECO:0007669"/>
    <property type="project" value="InterPro"/>
</dbReference>
<feature type="region of interest" description="Disordered" evidence="1">
    <location>
        <begin position="1367"/>
        <end position="1402"/>
    </location>
</feature>
<dbReference type="Gene3D" id="2.60.40.10">
    <property type="entry name" value="Immunoglobulins"/>
    <property type="match status" value="2"/>
</dbReference>
<evidence type="ECO:0000313" key="3">
    <source>
        <dbReference type="EMBL" id="SMX50649.1"/>
    </source>
</evidence>
<dbReference type="NCBIfam" id="TIGR01965">
    <property type="entry name" value="VCBS_repeat"/>
    <property type="match status" value="3"/>
</dbReference>
<reference evidence="3 4" key="1">
    <citation type="submission" date="2017-05" db="EMBL/GenBank/DDBJ databases">
        <authorList>
            <person name="Song R."/>
            <person name="Chenine A.L."/>
            <person name="Ruprecht R.M."/>
        </authorList>
    </citation>
    <scope>NUCLEOTIDE SEQUENCE [LARGE SCALE GENOMIC DNA]</scope>
    <source>
        <strain evidence="3 4">CECT 8663</strain>
    </source>
</reference>
<organism evidence="3 4">
    <name type="scientific">Pelagimonas varians</name>
    <dbReference type="NCBI Taxonomy" id="696760"/>
    <lineage>
        <taxon>Bacteria</taxon>
        <taxon>Pseudomonadati</taxon>
        <taxon>Pseudomonadota</taxon>
        <taxon>Alphaproteobacteria</taxon>
        <taxon>Rhodobacterales</taxon>
        <taxon>Roseobacteraceae</taxon>
        <taxon>Pelagimonas</taxon>
    </lineage>
</organism>
<protein>
    <submittedName>
        <fullName evidence="3">Bifunctional hemolysin/adenylate cyclase</fullName>
    </submittedName>
</protein>
<dbReference type="InterPro" id="IPR002126">
    <property type="entry name" value="Cadherin-like_dom"/>
</dbReference>
<dbReference type="GO" id="GO:0007156">
    <property type="term" value="P:homophilic cell adhesion via plasma membrane adhesion molecules"/>
    <property type="evidence" value="ECO:0007669"/>
    <property type="project" value="InterPro"/>
</dbReference>
<dbReference type="Pfam" id="PF07534">
    <property type="entry name" value="TLD"/>
    <property type="match status" value="1"/>
</dbReference>
<sequence>MTDEFGAIDTATVTLTIEGRNDGPVAVADTNAGAAVVEQGFGIAGNDTATGNLLANDTDVDASDVLSVTAVDSGTGEPGSNMPVNPGLVQIVPGRYGSLAIEADGTWTYNLNDADPDTNALAQGTTAQEVFTYTVDDGNGGTDTAALTIDITGTNDAPTLAAGVGVAVEDGSSVNVDLSVLGADIDSDDDGSSLTYTVTGAPGEGSASITGGTLTFDPGADFQDLALDETRDVTIQVTAKDAHGATAVNDVVITVTGTNDWPVATNDNNASDALVEQGFGVVGDSAAAGDVLANDSDVDSTDVLAVVSVMNGGNIAVPSTPGGGMSITGVYGSLALASDGTWTYALDNDDPDTEALENGDTAFEVFTYTVSDGNGGTDTATLTLEIAGSGDNVAPVAVDDTFTVTEDTPTSLTPLGNDTDANNTPVVTQALSIVSINGVAATVGAVIATTNGSITIGAGGAVDYTPNANYSGADSFSYTVNDGLEESNTGTVNLNIAPVNDTPVIAPITAIEAGFEETIVDVNDGMLGAGSSVGNPGYWYIVDFDSPAGAQTIAIERTSSHPNLSASEIPTNGVVMHINPNGGSPSDNAVTGRGDFGVSVTSYDNGVATTRPVSEITAPNYDGTPEEIYPDALSFFTSTNGIGINWVGSNIDVPGGTANVRMSLSGIDYVDGIGALTLDSVEVQVSPAIMSGQIAFDDPDIGDSHVAIATGVTLSGTTNGLPPALALAFLNVSVSSSPTAGAPGTIDWTFNPGMLGLDFLRPGESLTFDFVIEVDDAQPAWDTETLSITIHGADNLPEVFDGPQSTLEDTVLDGTSFTYEPDGEPLSFSVLTDVSNGTLVLDSITGDYSYTPDLNYNGTDSFTYLIDDGTGGIVSSTVTIDVGAVNDDPTLAAAALGTVEDAGVETVLDLTTLGDDVDVDDDPTTLEYTITGHPSEGTATLDGTDLKFDPGTAFQTLAEGETRDVVVQITATDAHNATAVNDVTITVTGTNDAPTMSNVTILTNEDAGTGSFDSSGILENGDVETLGNWLGSNYLSLENVFTKDAGDTSVDWHTAVNGVGPTITIIELDNGNIIGGYTPISWSNTTGYSLEYNSGAFLFNLSTDTQYEQGSNPHVIYNSINHGPTFGGGHDLYVNSTLTGGYGNIGYYYGDRSQAGTSEYREEFTGTYNTWTIVGLETFTLSSGAGNPVTTLDLSTIGDDIDSDDDGASLVYTITDLPNAGEATISGNTLIFNPDGEFEYLNDGENATVEIEVTATDAHGVSTSSIVTVVVEGRDEVVTVRVEESDQQHTTTAASGANGVFGGTGVDGTNGFAGSNGASANAIQLNETYVGAGNNDTLVLSADASGGNGGYGGNGGSGGSGQYLNNSYTGGNSATPADPYTNQLNYGQAGDGADGGAGGSGGTASAQLDGNLLDGQGGSDSLLFEVDAAGGIGSFGGNGGSGGFGGDTGSYGYRITNSSSWVTAYSYYQQDYNGGNHGDTGDGARGGSGGFAQAYADSNTGLGGDGDDIITVDVSAVGGLAGRGGTAQGARGNAPSVADASAGTSGDGGVGGAALAEARDNTLNGGADNDILTVIVKAEGGDGLYGGNGDAGEIGTDYLNTTNGSTGAFRGQSYTDTVYYYGDGSNGGDGGDGGDAMSRVIGNELLGGDGQDQLALEAIAVAGSGGNGGVGYATSDGGPYGGNRTYSYVGGDAGATGQAGVQGDATAIVTGNILSGGADDDTLSVSFGLSGRYNSLTFDGNTFDGGAGFDTLDLSGIAVSTGLAGAQTSVGAVIDMAAETLVVGGSGSNTVTGIEYLVGTQGDDVITGTNSADRINASGGADVITLGAGADVFEFSDGHNTITDFDIAEDRIQLGGNNLSFGFVDRDFNGVVNASDPTTVGTGGYNFSNDGAGNLVITVSDDPSRQVTLVGVTELYEDDFIF</sequence>
<name>A0A238L6M6_9RHOB</name>
<dbReference type="Proteomes" id="UP000220836">
    <property type="component" value="Unassembled WGS sequence"/>
</dbReference>
<feature type="compositionally biased region" description="Polar residues" evidence="1">
    <location>
        <begin position="1369"/>
        <end position="1386"/>
    </location>
</feature>
<dbReference type="InterPro" id="IPR010221">
    <property type="entry name" value="VCBS_dom"/>
</dbReference>
<dbReference type="Pfam" id="PF17803">
    <property type="entry name" value="Cadherin_4"/>
    <property type="match status" value="3"/>
</dbReference>
<evidence type="ECO:0000313" key="4">
    <source>
        <dbReference type="Proteomes" id="UP000220836"/>
    </source>
</evidence>
<feature type="region of interest" description="Disordered" evidence="1">
    <location>
        <begin position="1523"/>
        <end position="1550"/>
    </location>
</feature>
<proteinExistence type="predicted"/>
<dbReference type="InterPro" id="IPR011049">
    <property type="entry name" value="Serralysin-like_metalloprot_C"/>
</dbReference>
<feature type="compositionally biased region" description="Gly residues" evidence="1">
    <location>
        <begin position="1389"/>
        <end position="1402"/>
    </location>
</feature>
<dbReference type="InterPro" id="IPR013783">
    <property type="entry name" value="Ig-like_fold"/>
</dbReference>
<gene>
    <name evidence="3" type="primary">cya_7</name>
    <name evidence="3" type="ORF">PEV8663_04746</name>
</gene>
<dbReference type="Pfam" id="PF17963">
    <property type="entry name" value="Big_9"/>
    <property type="match status" value="2"/>
</dbReference>
<dbReference type="GO" id="GO:0016020">
    <property type="term" value="C:membrane"/>
    <property type="evidence" value="ECO:0007669"/>
    <property type="project" value="InterPro"/>
</dbReference>
<dbReference type="PROSITE" id="PS50268">
    <property type="entry name" value="CADHERIN_2"/>
    <property type="match status" value="1"/>
</dbReference>
<dbReference type="PRINTS" id="PR00313">
    <property type="entry name" value="CABNDNGRPT"/>
</dbReference>
<dbReference type="NCBIfam" id="NF038124">
    <property type="entry name" value="PEP_CTERM_TLD_A"/>
    <property type="match status" value="1"/>
</dbReference>
<keyword evidence="4" id="KW-1185">Reference proteome</keyword>
<accession>A0A238L6M6</accession>
<evidence type="ECO:0000256" key="1">
    <source>
        <dbReference type="SAM" id="MobiDB-lite"/>
    </source>
</evidence>
<dbReference type="InterPro" id="IPR040853">
    <property type="entry name" value="RapA2_cadherin-like"/>
</dbReference>